<feature type="non-terminal residue" evidence="1">
    <location>
        <position position="82"/>
    </location>
</feature>
<sequence>MINTYAKFLKNYLAIPTIVGRKTPREKFAGACSTYTIEAMMKDGKALQSGTSHYLAQNFSKPYNIKFKTSENTEEFVYQTSW</sequence>
<dbReference type="AlphaFoldDB" id="A0A3B0PJW0"/>
<dbReference type="EC" id="6.1.1.15" evidence="1"/>
<keyword evidence="1" id="KW-0436">Ligase</keyword>
<name>A0A3B0PJW0_9BACT</name>
<dbReference type="PANTHER" id="PTHR43382:SF2">
    <property type="entry name" value="BIFUNCTIONAL GLUTAMATE_PROLINE--TRNA LIGASE"/>
    <property type="match status" value="1"/>
</dbReference>
<evidence type="ECO:0000313" key="1">
    <source>
        <dbReference type="EMBL" id="SYV96929.1"/>
    </source>
</evidence>
<dbReference type="KEGG" id="medw:NCTC10132_00273"/>
<evidence type="ECO:0000313" key="2">
    <source>
        <dbReference type="Proteomes" id="UP000257559"/>
    </source>
</evidence>
<reference evidence="2" key="1">
    <citation type="submission" date="2018-06" db="EMBL/GenBank/DDBJ databases">
        <authorList>
            <consortium name="Pathogen Informatics"/>
        </authorList>
    </citation>
    <scope>NUCLEOTIDE SEQUENCE [LARGE SCALE GENOMIC DNA]</scope>
    <source>
        <strain evidence="2">NCTC10132</strain>
    </source>
</reference>
<protein>
    <submittedName>
        <fullName evidence="1">Proline--tRNA ligase</fullName>
        <ecNumber evidence="1">6.1.1.15</ecNumber>
    </submittedName>
</protein>
<gene>
    <name evidence="1" type="primary">proS_2</name>
    <name evidence="1" type="ORF">NCTC10132_00273</name>
</gene>
<organism evidence="1 2">
    <name type="scientific">Mycoplasmopsis edwardii</name>
    <dbReference type="NCBI Taxonomy" id="53558"/>
    <lineage>
        <taxon>Bacteria</taxon>
        <taxon>Bacillati</taxon>
        <taxon>Mycoplasmatota</taxon>
        <taxon>Mycoplasmoidales</taxon>
        <taxon>Metamycoplasmataceae</taxon>
        <taxon>Mycoplasmopsis</taxon>
    </lineage>
</organism>
<dbReference type="EMBL" id="LS991951">
    <property type="protein sequence ID" value="SYV96929.1"/>
    <property type="molecule type" value="Genomic_DNA"/>
</dbReference>
<accession>A0A3B0PJW0</accession>
<dbReference type="SUPFAM" id="SSF55681">
    <property type="entry name" value="Class II aaRS and biotin synthetases"/>
    <property type="match status" value="1"/>
</dbReference>
<dbReference type="InterPro" id="IPR004499">
    <property type="entry name" value="Pro-tRNA-ligase_IIa_arc-type"/>
</dbReference>
<dbReference type="GO" id="GO:0004827">
    <property type="term" value="F:proline-tRNA ligase activity"/>
    <property type="evidence" value="ECO:0007669"/>
    <property type="project" value="UniProtKB-EC"/>
</dbReference>
<dbReference type="GO" id="GO:0006433">
    <property type="term" value="P:prolyl-tRNA aminoacylation"/>
    <property type="evidence" value="ECO:0007669"/>
    <property type="project" value="InterPro"/>
</dbReference>
<proteinExistence type="predicted"/>
<dbReference type="GO" id="GO:0017101">
    <property type="term" value="C:aminoacyl-tRNA synthetase multienzyme complex"/>
    <property type="evidence" value="ECO:0007669"/>
    <property type="project" value="TreeGrafter"/>
</dbReference>
<dbReference type="Gene3D" id="3.30.930.10">
    <property type="entry name" value="Bira Bifunctional Protein, Domain 2"/>
    <property type="match status" value="1"/>
</dbReference>
<dbReference type="InterPro" id="IPR045864">
    <property type="entry name" value="aa-tRNA-synth_II/BPL/LPL"/>
</dbReference>
<dbReference type="GO" id="GO:0005524">
    <property type="term" value="F:ATP binding"/>
    <property type="evidence" value="ECO:0007669"/>
    <property type="project" value="InterPro"/>
</dbReference>
<keyword evidence="2" id="KW-1185">Reference proteome</keyword>
<dbReference type="PANTHER" id="PTHR43382">
    <property type="entry name" value="PROLYL-TRNA SYNTHETASE"/>
    <property type="match status" value="1"/>
</dbReference>
<dbReference type="Proteomes" id="UP000257559">
    <property type="component" value="Chromosome"/>
</dbReference>
<dbReference type="GO" id="GO:0005737">
    <property type="term" value="C:cytoplasm"/>
    <property type="evidence" value="ECO:0007669"/>
    <property type="project" value="InterPro"/>
</dbReference>